<protein>
    <submittedName>
        <fullName evidence="1">Protein LAZ1 homolog 1-like</fullName>
    </submittedName>
</protein>
<name>A0A2P2LES2_RHIMU</name>
<reference evidence="1" key="1">
    <citation type="submission" date="2018-02" db="EMBL/GenBank/DDBJ databases">
        <title>Rhizophora mucronata_Transcriptome.</title>
        <authorList>
            <person name="Meera S.P."/>
            <person name="Sreeshan A."/>
            <person name="Augustine A."/>
        </authorList>
    </citation>
    <scope>NUCLEOTIDE SEQUENCE</scope>
    <source>
        <tissue evidence="1">Leaf</tissue>
    </source>
</reference>
<evidence type="ECO:0000313" key="1">
    <source>
        <dbReference type="EMBL" id="MBX16472.1"/>
    </source>
</evidence>
<organism evidence="1">
    <name type="scientific">Rhizophora mucronata</name>
    <name type="common">Asiatic mangrove</name>
    <dbReference type="NCBI Taxonomy" id="61149"/>
    <lineage>
        <taxon>Eukaryota</taxon>
        <taxon>Viridiplantae</taxon>
        <taxon>Streptophyta</taxon>
        <taxon>Embryophyta</taxon>
        <taxon>Tracheophyta</taxon>
        <taxon>Spermatophyta</taxon>
        <taxon>Magnoliopsida</taxon>
        <taxon>eudicotyledons</taxon>
        <taxon>Gunneridae</taxon>
        <taxon>Pentapetalae</taxon>
        <taxon>rosids</taxon>
        <taxon>fabids</taxon>
        <taxon>Malpighiales</taxon>
        <taxon>Rhizophoraceae</taxon>
        <taxon>Rhizophora</taxon>
    </lineage>
</organism>
<accession>A0A2P2LES2</accession>
<proteinExistence type="predicted"/>
<dbReference type="EMBL" id="GGEC01035988">
    <property type="protein sequence ID" value="MBX16472.1"/>
    <property type="molecule type" value="Transcribed_RNA"/>
</dbReference>
<sequence length="9" mass="1087">MQQQHLATM</sequence>